<organism evidence="12">
    <name type="scientific">Nippostrongylus brasiliensis</name>
    <name type="common">Rat hookworm</name>
    <dbReference type="NCBI Taxonomy" id="27835"/>
    <lineage>
        <taxon>Eukaryota</taxon>
        <taxon>Metazoa</taxon>
        <taxon>Ecdysozoa</taxon>
        <taxon>Nematoda</taxon>
        <taxon>Chromadorea</taxon>
        <taxon>Rhabditida</taxon>
        <taxon>Rhabditina</taxon>
        <taxon>Rhabditomorpha</taxon>
        <taxon>Strongyloidea</taxon>
        <taxon>Heligmosomidae</taxon>
        <taxon>Nippostrongylus</taxon>
    </lineage>
</organism>
<dbReference type="WBParaSite" id="NBR_0001950501-mRNA-1">
    <property type="protein sequence ID" value="NBR_0001950501-mRNA-1"/>
    <property type="gene ID" value="NBR_0001950501"/>
</dbReference>
<dbReference type="OMA" id="DDWYDVY"/>
<proteinExistence type="inferred from homology"/>
<dbReference type="Proteomes" id="UP000271162">
    <property type="component" value="Unassembled WGS sequence"/>
</dbReference>
<evidence type="ECO:0000256" key="5">
    <source>
        <dbReference type="ARBA" id="ARBA00042090"/>
    </source>
</evidence>
<dbReference type="PRINTS" id="PR00153">
    <property type="entry name" value="CSAPPISMRASE"/>
</dbReference>
<dbReference type="Gene3D" id="2.40.100.10">
    <property type="entry name" value="Cyclophilin-like"/>
    <property type="match status" value="1"/>
</dbReference>
<dbReference type="GO" id="GO:0003755">
    <property type="term" value="F:peptidyl-prolyl cis-trans isomerase activity"/>
    <property type="evidence" value="ECO:0007669"/>
    <property type="project" value="InterPro"/>
</dbReference>
<dbReference type="PROSITE" id="PS50072">
    <property type="entry name" value="CSA_PPIASE_2"/>
    <property type="match status" value="1"/>
</dbReference>
<feature type="domain" description="PPIase cyclophilin-type" evidence="9">
    <location>
        <begin position="1"/>
        <end position="109"/>
    </location>
</feature>
<feature type="region of interest" description="Disordered" evidence="8">
    <location>
        <begin position="342"/>
        <end position="368"/>
    </location>
</feature>
<evidence type="ECO:0000313" key="10">
    <source>
        <dbReference type="EMBL" id="VDL83240.1"/>
    </source>
</evidence>
<dbReference type="PANTHER" id="PTHR45625">
    <property type="entry name" value="PEPTIDYL-PROLYL CIS-TRANS ISOMERASE-RELATED"/>
    <property type="match status" value="1"/>
</dbReference>
<evidence type="ECO:0000256" key="2">
    <source>
        <dbReference type="ARBA" id="ARBA00007365"/>
    </source>
</evidence>
<reference evidence="10 11" key="2">
    <citation type="submission" date="2018-11" db="EMBL/GenBank/DDBJ databases">
        <authorList>
            <consortium name="Pathogen Informatics"/>
        </authorList>
    </citation>
    <scope>NUCLEOTIDE SEQUENCE [LARGE SCALE GENOMIC DNA]</scope>
</reference>
<protein>
    <recommendedName>
        <fullName evidence="4">Spliceosome-associated protein CWC27 homolog</fullName>
    </recommendedName>
    <alternativeName>
        <fullName evidence="5">Probable inactive peptidyl-prolyl cis-trans isomerase CWC27 homolog</fullName>
    </alternativeName>
</protein>
<evidence type="ECO:0000313" key="11">
    <source>
        <dbReference type="Proteomes" id="UP000271162"/>
    </source>
</evidence>
<dbReference type="AlphaFoldDB" id="A0A0N4YQI3"/>
<accession>A0A0N4YQI3</accession>
<dbReference type="InterPro" id="IPR002130">
    <property type="entry name" value="Cyclophilin-type_PPIase_dom"/>
</dbReference>
<evidence type="ECO:0000259" key="9">
    <source>
        <dbReference type="PROSITE" id="PS50072"/>
    </source>
</evidence>
<feature type="compositionally biased region" description="Basic and acidic residues" evidence="8">
    <location>
        <begin position="342"/>
        <end position="353"/>
    </location>
</feature>
<comment type="subunit">
    <text evidence="6">Part of the activated spliceosome B/catalytic step 1 spliceosome, one of the forms of the spliceosome which has a well-formed active site but still cannot catalyze the branching reaction and is composed at least of 52 proteins, the U2, U5 and U6 snRNAs and the pre-mRNA. Recruited during early steps of activated spliceosome B maturation, it is probably one of the first proteins released from this complex as he matures to the spliceosome C complex. Component of the minor spliceosome, which splices U12-type introns.</text>
</comment>
<comment type="similarity">
    <text evidence="2">Belongs to the cyclophilin-type PPIase family.</text>
</comment>
<gene>
    <name evidence="10" type="ORF">NBR_LOCUS19506</name>
</gene>
<keyword evidence="3" id="KW-0539">Nucleus</keyword>
<dbReference type="InterPro" id="IPR029000">
    <property type="entry name" value="Cyclophilin-like_dom_sf"/>
</dbReference>
<feature type="region of interest" description="Disordered" evidence="8">
    <location>
        <begin position="380"/>
        <end position="422"/>
    </location>
</feature>
<sequence>MEKYYNGTIFHRLIISSKVEIRPVRDVAEKAYTESHLRGLVGMANAGRDDNGSQFFFTVGNDVRDLDKKHTLFGKIVGNTVFNMLKMTECDVDDNERPRTIHKITGVDVLTNPFDDIKPRERVKEKKEKKKEKKPIETKKLNLLSFGDEAEEDEMEVEQVNKVLNKKGKSAHDVLSEDPKLSKQVAVTADEMADYDPVRYFSFKDADRDASTVSSVRAKFAVKRKIEEVDDDGKDEDFERMIDEERRKQERERMEAMQAELKAMQKEHIKALRKPKEKDDVEQAEEQTEAMKMYYGLKLKFKSKAKDIVKTKDPTRENQTMSLLERFQKRLAASNQTAILHDKKIEIKEPEKEKEDEEEKFGVDLDAEDTVGDDWMMHKFEARDEDPNVSKAKDANLREESEDWYSIHDPRNKMNQRRRGEI</sequence>
<evidence type="ECO:0000313" key="12">
    <source>
        <dbReference type="WBParaSite" id="NBR_0001950501-mRNA-1"/>
    </source>
</evidence>
<evidence type="ECO:0000256" key="6">
    <source>
        <dbReference type="ARBA" id="ARBA00046368"/>
    </source>
</evidence>
<dbReference type="InterPro" id="IPR044666">
    <property type="entry name" value="Cyclophilin_A-like"/>
</dbReference>
<dbReference type="GO" id="GO:0071013">
    <property type="term" value="C:catalytic step 2 spliceosome"/>
    <property type="evidence" value="ECO:0007669"/>
    <property type="project" value="TreeGrafter"/>
</dbReference>
<dbReference type="Pfam" id="PF00160">
    <property type="entry name" value="Pro_isomerase"/>
    <property type="match status" value="1"/>
</dbReference>
<evidence type="ECO:0000256" key="7">
    <source>
        <dbReference type="SAM" id="Coils"/>
    </source>
</evidence>
<evidence type="ECO:0000256" key="1">
    <source>
        <dbReference type="ARBA" id="ARBA00004123"/>
    </source>
</evidence>
<keyword evidence="11" id="KW-1185">Reference proteome</keyword>
<dbReference type="STRING" id="27835.A0A0N4YQI3"/>
<feature type="coiled-coil region" evidence="7">
    <location>
        <begin position="240"/>
        <end position="274"/>
    </location>
</feature>
<dbReference type="PANTHER" id="PTHR45625:SF6">
    <property type="entry name" value="SPLICEOSOME-ASSOCIATED PROTEIN CWC27 HOMOLOG"/>
    <property type="match status" value="1"/>
</dbReference>
<dbReference type="SUPFAM" id="SSF50891">
    <property type="entry name" value="Cyclophilin-like"/>
    <property type="match status" value="1"/>
</dbReference>
<dbReference type="EMBL" id="UYSL01024239">
    <property type="protein sequence ID" value="VDL83240.1"/>
    <property type="molecule type" value="Genomic_DNA"/>
</dbReference>
<reference evidence="12" key="1">
    <citation type="submission" date="2017-02" db="UniProtKB">
        <authorList>
            <consortium name="WormBaseParasite"/>
        </authorList>
    </citation>
    <scope>IDENTIFICATION</scope>
</reference>
<evidence type="ECO:0000256" key="8">
    <source>
        <dbReference type="SAM" id="MobiDB-lite"/>
    </source>
</evidence>
<evidence type="ECO:0000256" key="4">
    <source>
        <dbReference type="ARBA" id="ARBA00040027"/>
    </source>
</evidence>
<name>A0A0N4YQI3_NIPBR</name>
<evidence type="ECO:0000256" key="3">
    <source>
        <dbReference type="ARBA" id="ARBA00023242"/>
    </source>
</evidence>
<feature type="compositionally biased region" description="Acidic residues" evidence="8">
    <location>
        <begin position="354"/>
        <end position="368"/>
    </location>
</feature>
<comment type="subcellular location">
    <subcellularLocation>
        <location evidence="1">Nucleus</location>
    </subcellularLocation>
</comment>
<keyword evidence="7" id="KW-0175">Coiled coil</keyword>